<accession>A0A0D2MW48</accession>
<dbReference type="EMBL" id="KN817522">
    <property type="protein sequence ID" value="KJA28173.1"/>
    <property type="molecule type" value="Genomic_DNA"/>
</dbReference>
<reference evidence="2" key="1">
    <citation type="submission" date="2014-04" db="EMBL/GenBank/DDBJ databases">
        <title>Evolutionary Origins and Diversification of the Mycorrhizal Mutualists.</title>
        <authorList>
            <consortium name="DOE Joint Genome Institute"/>
            <consortium name="Mycorrhizal Genomics Consortium"/>
            <person name="Kohler A."/>
            <person name="Kuo A."/>
            <person name="Nagy L.G."/>
            <person name="Floudas D."/>
            <person name="Copeland A."/>
            <person name="Barry K.W."/>
            <person name="Cichocki N."/>
            <person name="Veneault-Fourrey C."/>
            <person name="LaButti K."/>
            <person name="Lindquist E.A."/>
            <person name="Lipzen A."/>
            <person name="Lundell T."/>
            <person name="Morin E."/>
            <person name="Murat C."/>
            <person name="Riley R."/>
            <person name="Ohm R."/>
            <person name="Sun H."/>
            <person name="Tunlid A."/>
            <person name="Henrissat B."/>
            <person name="Grigoriev I.V."/>
            <person name="Hibbett D.S."/>
            <person name="Martin F."/>
        </authorList>
    </citation>
    <scope>NUCLEOTIDE SEQUENCE [LARGE SCALE GENOMIC DNA]</scope>
    <source>
        <strain evidence="2">FD-334 SS-4</strain>
    </source>
</reference>
<name>A0A0D2MW48_HYPSF</name>
<protein>
    <submittedName>
        <fullName evidence="1">Uncharacterized protein</fullName>
    </submittedName>
</protein>
<evidence type="ECO:0000313" key="1">
    <source>
        <dbReference type="EMBL" id="KJA28173.1"/>
    </source>
</evidence>
<keyword evidence="2" id="KW-1185">Reference proteome</keyword>
<gene>
    <name evidence="1" type="ORF">HYPSUDRAFT_197692</name>
</gene>
<dbReference type="AlphaFoldDB" id="A0A0D2MW48"/>
<proteinExistence type="predicted"/>
<organism evidence="1 2">
    <name type="scientific">Hypholoma sublateritium (strain FD-334 SS-4)</name>
    <dbReference type="NCBI Taxonomy" id="945553"/>
    <lineage>
        <taxon>Eukaryota</taxon>
        <taxon>Fungi</taxon>
        <taxon>Dikarya</taxon>
        <taxon>Basidiomycota</taxon>
        <taxon>Agaricomycotina</taxon>
        <taxon>Agaricomycetes</taxon>
        <taxon>Agaricomycetidae</taxon>
        <taxon>Agaricales</taxon>
        <taxon>Agaricineae</taxon>
        <taxon>Strophariaceae</taxon>
        <taxon>Hypholoma</taxon>
    </lineage>
</organism>
<evidence type="ECO:0000313" key="2">
    <source>
        <dbReference type="Proteomes" id="UP000054270"/>
    </source>
</evidence>
<sequence length="121" mass="13697">MLNPGQIQFFKGRNATTESSYPTSPSAKGTLLSGEYDHFSRNLHDQVCNETDREFLIYDANVFIAKCLPFVPTDTDIAKLVSLPIPFPDLRIVQYRQGSLIFVKVVMFFLIATEVELGYDL</sequence>
<dbReference type="Proteomes" id="UP000054270">
    <property type="component" value="Unassembled WGS sequence"/>
</dbReference>